<comment type="caution">
    <text evidence="1">The sequence shown here is derived from an EMBL/GenBank/DDBJ whole genome shotgun (WGS) entry which is preliminary data.</text>
</comment>
<evidence type="ECO:0008006" key="3">
    <source>
        <dbReference type="Google" id="ProtNLM"/>
    </source>
</evidence>
<accession>K5D4G6</accession>
<sequence length="177" mass="19333">MDSDTIAAAFPSTIQCPAEIRALCDWTTANGYPISGYFELRDHDDETLRCWFGTERAIGDLAQFGAGADGSLYCVWRSPDGSFPIVHLGSEGDAILVLSPNAVDFLRLLAIGYDEIGFADLASPPTDEDRDENVNPTFQAWVTETFGVVIPDTGVEIFDLDAPKHAALQKWIDERCG</sequence>
<protein>
    <recommendedName>
        <fullName evidence="3">SMI1/KNR4 family protein</fullName>
    </recommendedName>
</protein>
<dbReference type="Proteomes" id="UP000007993">
    <property type="component" value="Unassembled WGS sequence"/>
</dbReference>
<proteinExistence type="predicted"/>
<evidence type="ECO:0000313" key="2">
    <source>
        <dbReference type="Proteomes" id="UP000007993"/>
    </source>
</evidence>
<dbReference type="EMBL" id="AMCW01000090">
    <property type="protein sequence ID" value="EKK01557.1"/>
    <property type="molecule type" value="Genomic_DNA"/>
</dbReference>
<reference evidence="1 2" key="1">
    <citation type="journal article" date="2013" name="Mar. Genomics">
        <title>Expression of sulfatases in Rhodopirellula baltica and the diversity of sulfatases in the genus Rhodopirellula.</title>
        <authorList>
            <person name="Wegner C.E."/>
            <person name="Richter-Heitmann T."/>
            <person name="Klindworth A."/>
            <person name="Klockow C."/>
            <person name="Richter M."/>
            <person name="Achstetter T."/>
            <person name="Glockner F.O."/>
            <person name="Harder J."/>
        </authorList>
    </citation>
    <scope>NUCLEOTIDE SEQUENCE [LARGE SCALE GENOMIC DNA]</scope>
    <source>
        <strain evidence="1 2">SH28</strain>
    </source>
</reference>
<dbReference type="RefSeq" id="WP_007332803.1">
    <property type="nucleotide sequence ID" value="NZ_AMCW01000090.1"/>
</dbReference>
<dbReference type="PATRIC" id="fig|993517.3.peg.3384"/>
<gene>
    <name evidence="1" type="ORF">RBSH_03118</name>
</gene>
<organism evidence="1 2">
    <name type="scientific">Rhodopirellula baltica SH28</name>
    <dbReference type="NCBI Taxonomy" id="993517"/>
    <lineage>
        <taxon>Bacteria</taxon>
        <taxon>Pseudomonadati</taxon>
        <taxon>Planctomycetota</taxon>
        <taxon>Planctomycetia</taxon>
        <taxon>Pirellulales</taxon>
        <taxon>Pirellulaceae</taxon>
        <taxon>Rhodopirellula</taxon>
    </lineage>
</organism>
<dbReference type="AlphaFoldDB" id="K5D4G6"/>
<name>K5D4G6_RHOBT</name>
<evidence type="ECO:0000313" key="1">
    <source>
        <dbReference type="EMBL" id="EKK01557.1"/>
    </source>
</evidence>